<dbReference type="InterPro" id="IPR030048">
    <property type="entry name" value="SurE"/>
</dbReference>
<feature type="binding site" evidence="5">
    <location>
        <position position="9"/>
    </location>
    <ligand>
        <name>a divalent metal cation</name>
        <dbReference type="ChEBI" id="CHEBI:60240"/>
    </ligand>
</feature>
<evidence type="ECO:0000256" key="1">
    <source>
        <dbReference type="ARBA" id="ARBA00000815"/>
    </source>
</evidence>
<dbReference type="GO" id="GO:0008253">
    <property type="term" value="F:5'-nucleotidase activity"/>
    <property type="evidence" value="ECO:0007669"/>
    <property type="project" value="UniProtKB-UniRule"/>
</dbReference>
<dbReference type="PANTHER" id="PTHR30457">
    <property type="entry name" value="5'-NUCLEOTIDASE SURE"/>
    <property type="match status" value="1"/>
</dbReference>
<accession>A0A7T5JPP1</accession>
<dbReference type="KEGG" id="bcop:JD108_07190"/>
<gene>
    <name evidence="5 7" type="primary">surE</name>
    <name evidence="7" type="ORF">JD108_07190</name>
    <name evidence="8" type="ORF">KDJ56_06870</name>
</gene>
<dbReference type="HAMAP" id="MF_00060">
    <property type="entry name" value="SurE"/>
    <property type="match status" value="1"/>
</dbReference>
<dbReference type="AlphaFoldDB" id="A0A7T5JPP1"/>
<feature type="binding site" evidence="5">
    <location>
        <position position="42"/>
    </location>
    <ligand>
        <name>a divalent metal cation</name>
        <dbReference type="ChEBI" id="CHEBI:60240"/>
    </ligand>
</feature>
<feature type="binding site" evidence="5">
    <location>
        <position position="10"/>
    </location>
    <ligand>
        <name>a divalent metal cation</name>
        <dbReference type="ChEBI" id="CHEBI:60240"/>
    </ligand>
</feature>
<dbReference type="RefSeq" id="WP_198829179.1">
    <property type="nucleotide sequence ID" value="NZ_CP066308.1"/>
</dbReference>
<dbReference type="GO" id="GO:0005737">
    <property type="term" value="C:cytoplasm"/>
    <property type="evidence" value="ECO:0007669"/>
    <property type="project" value="UniProtKB-SubCell"/>
</dbReference>
<dbReference type="NCBIfam" id="TIGR00087">
    <property type="entry name" value="surE"/>
    <property type="match status" value="1"/>
</dbReference>
<comment type="function">
    <text evidence="5">Nucleotidase that shows phosphatase activity on nucleoside 5'-monophosphates.</text>
</comment>
<comment type="similarity">
    <text evidence="2 5">Belongs to the SurE nucleotidase family.</text>
</comment>
<evidence type="ECO:0000256" key="5">
    <source>
        <dbReference type="HAMAP-Rule" id="MF_00060"/>
    </source>
</evidence>
<proteinExistence type="inferred from homology"/>
<organism evidence="7 9">
    <name type="scientific">Brevibacillus composti</name>
    <dbReference type="NCBI Taxonomy" id="2796470"/>
    <lineage>
        <taxon>Bacteria</taxon>
        <taxon>Bacillati</taxon>
        <taxon>Bacillota</taxon>
        <taxon>Bacilli</taxon>
        <taxon>Bacillales</taxon>
        <taxon>Paenibacillaceae</taxon>
        <taxon>Brevibacillus</taxon>
    </lineage>
</organism>
<dbReference type="EC" id="3.1.3.5" evidence="5"/>
<keyword evidence="5" id="KW-0547">Nucleotide-binding</keyword>
<keyword evidence="5" id="KW-0963">Cytoplasm</keyword>
<evidence type="ECO:0000256" key="3">
    <source>
        <dbReference type="ARBA" id="ARBA00022723"/>
    </source>
</evidence>
<evidence type="ECO:0000259" key="6">
    <source>
        <dbReference type="Pfam" id="PF01975"/>
    </source>
</evidence>
<comment type="catalytic activity">
    <reaction evidence="1 5">
        <text>a ribonucleoside 5'-phosphate + H2O = a ribonucleoside + phosphate</text>
        <dbReference type="Rhea" id="RHEA:12484"/>
        <dbReference type="ChEBI" id="CHEBI:15377"/>
        <dbReference type="ChEBI" id="CHEBI:18254"/>
        <dbReference type="ChEBI" id="CHEBI:43474"/>
        <dbReference type="ChEBI" id="CHEBI:58043"/>
        <dbReference type="EC" id="3.1.3.5"/>
    </reaction>
</comment>
<dbReference type="InterPro" id="IPR036523">
    <property type="entry name" value="SurE-like_sf"/>
</dbReference>
<feature type="domain" description="Survival protein SurE-like phosphatase/nucleotidase" evidence="6">
    <location>
        <begin position="4"/>
        <end position="198"/>
    </location>
</feature>
<sequence length="281" mass="31300">MLRILITNDDGIEALGIRKLAEALLGLPEVEIYVVAPASEKSGVGHGVTFRSALAPSPHPFYDLPVKAWAVEGNPADCVKGAYHLLFDEETKPDIVFSGINVGTNLGRDIYYSGTCSGAREAVILGIPGVALSYDNWFDQENYGDVVEIIRPLLQMFCDQARGEKLVPEVFWNINIPHLPKEKIRGVVPAALAMNHYEDKYNLEAGGYWLTREYPDRSNPAPEEDYYLVQRGYISVTPVHIDATDRVLLEKMLEWPLVKQWNGQSNSQTGGKPNGDRQNEE</sequence>
<dbReference type="GO" id="GO:0046872">
    <property type="term" value="F:metal ion binding"/>
    <property type="evidence" value="ECO:0007669"/>
    <property type="project" value="UniProtKB-UniRule"/>
</dbReference>
<name>A0A7T5JPP1_9BACL</name>
<evidence type="ECO:0000256" key="4">
    <source>
        <dbReference type="ARBA" id="ARBA00022801"/>
    </source>
</evidence>
<dbReference type="SUPFAM" id="SSF64167">
    <property type="entry name" value="SurE-like"/>
    <property type="match status" value="1"/>
</dbReference>
<dbReference type="GO" id="GO:0000166">
    <property type="term" value="F:nucleotide binding"/>
    <property type="evidence" value="ECO:0007669"/>
    <property type="project" value="UniProtKB-KW"/>
</dbReference>
<keyword evidence="4 5" id="KW-0378">Hydrolase</keyword>
<evidence type="ECO:0000313" key="7">
    <source>
        <dbReference type="EMBL" id="QQE75658.1"/>
    </source>
</evidence>
<evidence type="ECO:0000256" key="2">
    <source>
        <dbReference type="ARBA" id="ARBA00011062"/>
    </source>
</evidence>
<reference evidence="8" key="2">
    <citation type="submission" date="2021-04" db="EMBL/GenBank/DDBJ databases">
        <title>Brevibacillus composti FJAT-54423, complete genome.</title>
        <authorList>
            <person name="Tang R."/>
        </authorList>
    </citation>
    <scope>NUCLEOTIDE SEQUENCE</scope>
    <source>
        <strain evidence="8">FJAT-54424</strain>
    </source>
</reference>
<protein>
    <recommendedName>
        <fullName evidence="5">5'-nucleotidase SurE</fullName>
        <ecNumber evidence="5">3.1.3.5</ecNumber>
    </recommendedName>
    <alternativeName>
        <fullName evidence="5">Nucleoside 5'-monophosphate phosphohydrolase</fullName>
    </alternativeName>
</protein>
<dbReference type="Gene3D" id="3.40.1210.10">
    <property type="entry name" value="Survival protein SurE-like phosphatase/nucleotidase"/>
    <property type="match status" value="1"/>
</dbReference>
<keyword evidence="3 5" id="KW-0479">Metal-binding</keyword>
<dbReference type="Proteomes" id="UP000595847">
    <property type="component" value="Chromosome"/>
</dbReference>
<dbReference type="EMBL" id="CP066308">
    <property type="protein sequence ID" value="QQE75658.1"/>
    <property type="molecule type" value="Genomic_DNA"/>
</dbReference>
<dbReference type="PANTHER" id="PTHR30457:SF0">
    <property type="entry name" value="PHOSPHATASE, PUTATIVE (AFU_ORTHOLOGUE AFUA_4G01070)-RELATED"/>
    <property type="match status" value="1"/>
</dbReference>
<evidence type="ECO:0000313" key="8">
    <source>
        <dbReference type="EMBL" id="QUO42684.1"/>
    </source>
</evidence>
<dbReference type="Proteomes" id="UP000677234">
    <property type="component" value="Chromosome"/>
</dbReference>
<comment type="subcellular location">
    <subcellularLocation>
        <location evidence="5">Cytoplasm</location>
    </subcellularLocation>
</comment>
<comment type="cofactor">
    <cofactor evidence="5">
        <name>a divalent metal cation</name>
        <dbReference type="ChEBI" id="CHEBI:60240"/>
    </cofactor>
    <text evidence="5">Binds 1 divalent metal cation per subunit.</text>
</comment>
<dbReference type="Pfam" id="PF01975">
    <property type="entry name" value="SurE"/>
    <property type="match status" value="1"/>
</dbReference>
<evidence type="ECO:0000313" key="9">
    <source>
        <dbReference type="Proteomes" id="UP000595847"/>
    </source>
</evidence>
<feature type="binding site" evidence="5">
    <location>
        <position position="101"/>
    </location>
    <ligand>
        <name>a divalent metal cation</name>
        <dbReference type="ChEBI" id="CHEBI:60240"/>
    </ligand>
</feature>
<reference evidence="7 9" key="1">
    <citation type="submission" date="2020-12" db="EMBL/GenBank/DDBJ databases">
        <title>strain FJAT-54423T represents a novel species of the genus Brevibacillus.</title>
        <authorList>
            <person name="Tang R."/>
        </authorList>
    </citation>
    <scope>NUCLEOTIDE SEQUENCE [LARGE SCALE GENOMIC DNA]</scope>
    <source>
        <strain evidence="7 9">FJAT-54423</strain>
    </source>
</reference>
<keyword evidence="10" id="KW-1185">Reference proteome</keyword>
<evidence type="ECO:0000313" key="10">
    <source>
        <dbReference type="Proteomes" id="UP000677234"/>
    </source>
</evidence>
<dbReference type="EMBL" id="CP073708">
    <property type="protein sequence ID" value="QUO42684.1"/>
    <property type="molecule type" value="Genomic_DNA"/>
</dbReference>
<dbReference type="InterPro" id="IPR002828">
    <property type="entry name" value="SurE-like_Pase/nucleotidase"/>
</dbReference>